<sequence length="187" mass="20379">DTVSANTPLVSIVELDPLLAVLFVTEKDYGRLEIGQPAELSTDAFPGRFFQGQIARISPVFKTQTRQARVEVRVANPGLELKPGMFVRVSVVLEQVADTLMVPETALVTRNQETGVFVVSPDKATVAWHPVVTGIRQNGRVQIQIDDLTGQVVTLGHQMLDHGSLIRIPDPAVPKSGFDRKGPHEPA</sequence>
<dbReference type="InterPro" id="IPR006143">
    <property type="entry name" value="RND_pump_MFP"/>
</dbReference>
<dbReference type="SUPFAM" id="SSF111369">
    <property type="entry name" value="HlyD-like secretion proteins"/>
    <property type="match status" value="1"/>
</dbReference>
<dbReference type="Pfam" id="PF25954">
    <property type="entry name" value="Beta-barrel_RND_2"/>
    <property type="match status" value="1"/>
</dbReference>
<accession>A0A931CXX2</accession>
<dbReference type="Gene3D" id="2.40.30.170">
    <property type="match status" value="1"/>
</dbReference>
<dbReference type="Proteomes" id="UP000706172">
    <property type="component" value="Unassembled WGS sequence"/>
</dbReference>
<organism evidence="3 4">
    <name type="scientific">Desulfotignum balticum</name>
    <dbReference type="NCBI Taxonomy" id="115781"/>
    <lineage>
        <taxon>Bacteria</taxon>
        <taxon>Pseudomonadati</taxon>
        <taxon>Thermodesulfobacteriota</taxon>
        <taxon>Desulfobacteria</taxon>
        <taxon>Desulfobacterales</taxon>
        <taxon>Desulfobacteraceae</taxon>
        <taxon>Desulfotignum</taxon>
    </lineage>
</organism>
<comment type="caution">
    <text evidence="3">The sequence shown here is derived from an EMBL/GenBank/DDBJ whole genome shotgun (WGS) entry which is preliminary data.</text>
</comment>
<reference evidence="3" key="1">
    <citation type="submission" date="2020-07" db="EMBL/GenBank/DDBJ databases">
        <title>Severe corrosion of carbon steel in oil field produced water can be linked to methanogenic archaea containing a special type of NiFe hydrogenase.</title>
        <authorList>
            <person name="Lahme S."/>
            <person name="Mand J."/>
            <person name="Longwell J."/>
            <person name="Smith R."/>
            <person name="Enning D."/>
        </authorList>
    </citation>
    <scope>NUCLEOTIDE SEQUENCE</scope>
    <source>
        <strain evidence="3">MIC098Bin6</strain>
    </source>
</reference>
<name>A0A931CXX2_9BACT</name>
<dbReference type="InterPro" id="IPR058792">
    <property type="entry name" value="Beta-barrel_RND_2"/>
</dbReference>
<evidence type="ECO:0000313" key="4">
    <source>
        <dbReference type="Proteomes" id="UP000706172"/>
    </source>
</evidence>
<feature type="domain" description="CusB-like beta-barrel" evidence="2">
    <location>
        <begin position="24"/>
        <end position="91"/>
    </location>
</feature>
<protein>
    <submittedName>
        <fullName evidence="3">Efflux RND transporter periplasmic adaptor subunit</fullName>
    </submittedName>
</protein>
<dbReference type="PANTHER" id="PTHR30469">
    <property type="entry name" value="MULTIDRUG RESISTANCE PROTEIN MDTA"/>
    <property type="match status" value="1"/>
</dbReference>
<comment type="similarity">
    <text evidence="1">Belongs to the membrane fusion protein (MFP) (TC 8.A.1) family.</text>
</comment>
<gene>
    <name evidence="3" type="ORF">H0S81_05870</name>
</gene>
<evidence type="ECO:0000313" key="3">
    <source>
        <dbReference type="EMBL" id="MBG0779436.1"/>
    </source>
</evidence>
<dbReference type="Gene3D" id="2.40.420.20">
    <property type="match status" value="1"/>
</dbReference>
<feature type="non-terminal residue" evidence="3">
    <location>
        <position position="1"/>
    </location>
</feature>
<dbReference type="GO" id="GO:1990281">
    <property type="term" value="C:efflux pump complex"/>
    <property type="evidence" value="ECO:0007669"/>
    <property type="project" value="TreeGrafter"/>
</dbReference>
<proteinExistence type="inferred from homology"/>
<evidence type="ECO:0000259" key="2">
    <source>
        <dbReference type="Pfam" id="PF25954"/>
    </source>
</evidence>
<dbReference type="AlphaFoldDB" id="A0A931CXX2"/>
<dbReference type="NCBIfam" id="TIGR01730">
    <property type="entry name" value="RND_mfp"/>
    <property type="match status" value="1"/>
</dbReference>
<evidence type="ECO:0000256" key="1">
    <source>
        <dbReference type="ARBA" id="ARBA00009477"/>
    </source>
</evidence>
<dbReference type="FunFam" id="2.40.30.170:FF:000010">
    <property type="entry name" value="Efflux RND transporter periplasmic adaptor subunit"/>
    <property type="match status" value="1"/>
</dbReference>
<dbReference type="EMBL" id="JACCQK010000314">
    <property type="protein sequence ID" value="MBG0779436.1"/>
    <property type="molecule type" value="Genomic_DNA"/>
</dbReference>
<dbReference type="GO" id="GO:0015562">
    <property type="term" value="F:efflux transmembrane transporter activity"/>
    <property type="evidence" value="ECO:0007669"/>
    <property type="project" value="TreeGrafter"/>
</dbReference>